<dbReference type="GO" id="GO:0000724">
    <property type="term" value="P:double-strand break repair via homologous recombination"/>
    <property type="evidence" value="ECO:0007669"/>
    <property type="project" value="TreeGrafter"/>
</dbReference>
<feature type="compositionally biased region" description="Basic and acidic residues" evidence="22">
    <location>
        <begin position="717"/>
        <end position="728"/>
    </location>
</feature>
<dbReference type="SMART" id="SM00490">
    <property type="entry name" value="HELICc"/>
    <property type="match status" value="1"/>
</dbReference>
<evidence type="ECO:0000256" key="16">
    <source>
        <dbReference type="ARBA" id="ARBA00023235"/>
    </source>
</evidence>
<feature type="compositionally biased region" description="Basic and acidic residues" evidence="22">
    <location>
        <begin position="596"/>
        <end position="609"/>
    </location>
</feature>
<dbReference type="NCBIfam" id="TIGR00614">
    <property type="entry name" value="recQ_fam"/>
    <property type="match status" value="1"/>
</dbReference>
<dbReference type="SMART" id="SM00487">
    <property type="entry name" value="DEXDc"/>
    <property type="match status" value="1"/>
</dbReference>
<keyword evidence="9" id="KW-0227">DNA damage</keyword>
<keyword evidence="8 21" id="KW-0547">Nucleotide-binding</keyword>
<dbReference type="GO" id="GO:0005654">
    <property type="term" value="C:nucleoplasm"/>
    <property type="evidence" value="ECO:0007669"/>
    <property type="project" value="UniProtKB-SubCell"/>
</dbReference>
<evidence type="ECO:0000256" key="9">
    <source>
        <dbReference type="ARBA" id="ARBA00022763"/>
    </source>
</evidence>
<dbReference type="GO" id="GO:0005524">
    <property type="term" value="F:ATP binding"/>
    <property type="evidence" value="ECO:0007669"/>
    <property type="project" value="UniProtKB-KW"/>
</dbReference>
<comment type="similarity">
    <text evidence="3 21">Belongs to the helicase family. RecQ subfamily.</text>
</comment>
<feature type="domain" description="Helicase ATP-binding" evidence="23">
    <location>
        <begin position="27"/>
        <end position="201"/>
    </location>
</feature>
<dbReference type="InterPro" id="IPR011545">
    <property type="entry name" value="DEAD/DEAH_box_helicase_dom"/>
</dbReference>
<dbReference type="GO" id="GO:0003677">
    <property type="term" value="F:DNA binding"/>
    <property type="evidence" value="ECO:0007669"/>
    <property type="project" value="UniProtKB-KW"/>
</dbReference>
<dbReference type="Gene3D" id="3.40.50.300">
    <property type="entry name" value="P-loop containing nucleotide triphosphate hydrolases"/>
    <property type="match status" value="2"/>
</dbReference>
<evidence type="ECO:0000256" key="2">
    <source>
        <dbReference type="ARBA" id="ARBA00004642"/>
    </source>
</evidence>
<evidence type="ECO:0000256" key="11">
    <source>
        <dbReference type="ARBA" id="ARBA00022806"/>
    </source>
</evidence>
<evidence type="ECO:0000256" key="1">
    <source>
        <dbReference type="ARBA" id="ARBA00001947"/>
    </source>
</evidence>
<dbReference type="PANTHER" id="PTHR13710:SF152">
    <property type="entry name" value="ATP-DEPENDENT DNA HELICASE Q5"/>
    <property type="match status" value="1"/>
</dbReference>
<evidence type="ECO:0000313" key="25">
    <source>
        <dbReference type="EMBL" id="KPP78194.1"/>
    </source>
</evidence>
<evidence type="ECO:0000256" key="22">
    <source>
        <dbReference type="SAM" id="MobiDB-lite"/>
    </source>
</evidence>
<dbReference type="Gene3D" id="6.10.250.3140">
    <property type="match status" value="1"/>
</dbReference>
<evidence type="ECO:0000256" key="7">
    <source>
        <dbReference type="ARBA" id="ARBA00022723"/>
    </source>
</evidence>
<evidence type="ECO:0000256" key="15">
    <source>
        <dbReference type="ARBA" id="ARBA00023204"/>
    </source>
</evidence>
<reference evidence="25 26" key="1">
    <citation type="submission" date="2015-08" db="EMBL/GenBank/DDBJ databases">
        <title>The genome of the Asian arowana (Scleropages formosus).</title>
        <authorList>
            <person name="Tan M.H."/>
            <person name="Gan H.M."/>
            <person name="Croft L.J."/>
            <person name="Austin C.M."/>
        </authorList>
    </citation>
    <scope>NUCLEOTIDE SEQUENCE [LARGE SCALE GENOMIC DNA]</scope>
    <source>
        <strain evidence="25">Aro1</strain>
    </source>
</reference>
<feature type="region of interest" description="Disordered" evidence="22">
    <location>
        <begin position="677"/>
        <end position="901"/>
    </location>
</feature>
<keyword evidence="16" id="KW-0413">Isomerase</keyword>
<evidence type="ECO:0000256" key="12">
    <source>
        <dbReference type="ARBA" id="ARBA00022833"/>
    </source>
</evidence>
<dbReference type="GO" id="GO:0005694">
    <property type="term" value="C:chromosome"/>
    <property type="evidence" value="ECO:0007669"/>
    <property type="project" value="TreeGrafter"/>
</dbReference>
<comment type="caution">
    <text evidence="25">The sequence shown here is derived from an EMBL/GenBank/DDBJ whole genome shotgun (WGS) entry which is preliminary data.</text>
</comment>
<dbReference type="GO" id="GO:0010605">
    <property type="term" value="P:negative regulation of macromolecule metabolic process"/>
    <property type="evidence" value="ECO:0007669"/>
    <property type="project" value="UniProtKB-ARBA"/>
</dbReference>
<dbReference type="CDD" id="cd18794">
    <property type="entry name" value="SF2_C_RecQ"/>
    <property type="match status" value="1"/>
</dbReference>
<keyword evidence="6" id="KW-0235">DNA replication</keyword>
<comment type="cofactor">
    <cofactor evidence="1">
        <name>Zn(2+)</name>
        <dbReference type="ChEBI" id="CHEBI:29105"/>
    </cofactor>
</comment>
<keyword evidence="14" id="KW-0238">DNA-binding</keyword>
<dbReference type="InterPro" id="IPR014001">
    <property type="entry name" value="Helicase_ATP-bd"/>
</dbReference>
<keyword evidence="4" id="KW-0597">Phosphoprotein</keyword>
<keyword evidence="11 21" id="KW-0347">Helicase</keyword>
<evidence type="ECO:0000256" key="5">
    <source>
        <dbReference type="ARBA" id="ARBA00022618"/>
    </source>
</evidence>
<dbReference type="Pfam" id="PF06959">
    <property type="entry name" value="RecQ5"/>
    <property type="match status" value="1"/>
</dbReference>
<dbReference type="Pfam" id="PF00271">
    <property type="entry name" value="Helicase_C"/>
    <property type="match status" value="1"/>
</dbReference>
<dbReference type="InterPro" id="IPR010716">
    <property type="entry name" value="RECQ5"/>
</dbReference>
<feature type="compositionally biased region" description="Low complexity" evidence="22">
    <location>
        <begin position="629"/>
        <end position="639"/>
    </location>
</feature>
<dbReference type="PANTHER" id="PTHR13710">
    <property type="entry name" value="DNA HELICASE RECQ FAMILY MEMBER"/>
    <property type="match status" value="1"/>
</dbReference>
<dbReference type="Pfam" id="PF00270">
    <property type="entry name" value="DEAD"/>
    <property type="match status" value="1"/>
</dbReference>
<evidence type="ECO:0000256" key="10">
    <source>
        <dbReference type="ARBA" id="ARBA00022801"/>
    </source>
</evidence>
<dbReference type="GO" id="GO:0016887">
    <property type="term" value="F:ATP hydrolysis activity"/>
    <property type="evidence" value="ECO:0007669"/>
    <property type="project" value="RHEA"/>
</dbReference>
<accession>A0A0P7XS53</accession>
<dbReference type="Gene3D" id="6.10.250.2460">
    <property type="match status" value="1"/>
</dbReference>
<name>A0A0P7XS53_SCLFO</name>
<proteinExistence type="inferred from homology"/>
<evidence type="ECO:0000259" key="24">
    <source>
        <dbReference type="PROSITE" id="PS51194"/>
    </source>
</evidence>
<keyword evidence="13 21" id="KW-0067">ATP-binding</keyword>
<dbReference type="PROSITE" id="PS51194">
    <property type="entry name" value="HELICASE_CTER"/>
    <property type="match status" value="1"/>
</dbReference>
<keyword evidence="18" id="KW-0131">Cell cycle</keyword>
<dbReference type="GO" id="GO:0043138">
    <property type="term" value="F:3'-5' DNA helicase activity"/>
    <property type="evidence" value="ECO:0007669"/>
    <property type="project" value="UniProtKB-EC"/>
</dbReference>
<dbReference type="Proteomes" id="UP000034805">
    <property type="component" value="Unassembled WGS sequence"/>
</dbReference>
<keyword evidence="15" id="KW-0234">DNA repair</keyword>
<feature type="compositionally biased region" description="Basic and acidic residues" evidence="22">
    <location>
        <begin position="829"/>
        <end position="839"/>
    </location>
</feature>
<dbReference type="GO" id="GO:0051301">
    <property type="term" value="P:cell division"/>
    <property type="evidence" value="ECO:0007669"/>
    <property type="project" value="UniProtKB-KW"/>
</dbReference>
<evidence type="ECO:0000256" key="14">
    <source>
        <dbReference type="ARBA" id="ARBA00023125"/>
    </source>
</evidence>
<protein>
    <recommendedName>
        <fullName evidence="21">ATP-dependent DNA helicase</fullName>
        <ecNumber evidence="21">5.6.2.4</ecNumber>
    </recommendedName>
</protein>
<comment type="catalytic activity">
    <reaction evidence="19 21">
        <text>Couples ATP hydrolysis with the unwinding of duplex DNA by translocating in the 3'-5' direction.</text>
        <dbReference type="EC" id="5.6.2.4"/>
    </reaction>
</comment>
<dbReference type="GO" id="GO:0046872">
    <property type="term" value="F:metal ion binding"/>
    <property type="evidence" value="ECO:0007669"/>
    <property type="project" value="UniProtKB-KW"/>
</dbReference>
<evidence type="ECO:0000256" key="4">
    <source>
        <dbReference type="ARBA" id="ARBA00022553"/>
    </source>
</evidence>
<dbReference type="FunFam" id="3.40.50.300:FF:000614">
    <property type="entry name" value="ATP-dependent DNA helicase"/>
    <property type="match status" value="1"/>
</dbReference>
<feature type="compositionally biased region" description="Polar residues" evidence="22">
    <location>
        <begin position="729"/>
        <end position="753"/>
    </location>
</feature>
<keyword evidence="7" id="KW-0479">Metal-binding</keyword>
<feature type="domain" description="Helicase C-terminal" evidence="24">
    <location>
        <begin position="228"/>
        <end position="381"/>
    </location>
</feature>
<keyword evidence="12" id="KW-0862">Zinc</keyword>
<feature type="non-terminal residue" evidence="25">
    <location>
        <position position="990"/>
    </location>
</feature>
<dbReference type="InterPro" id="IPR027417">
    <property type="entry name" value="P-loop_NTPase"/>
</dbReference>
<feature type="compositionally biased region" description="Basic and acidic residues" evidence="22">
    <location>
        <begin position="846"/>
        <end position="884"/>
    </location>
</feature>
<comment type="catalytic activity">
    <reaction evidence="20 21">
        <text>ATP + H2O = ADP + phosphate + H(+)</text>
        <dbReference type="Rhea" id="RHEA:13065"/>
        <dbReference type="ChEBI" id="CHEBI:15377"/>
        <dbReference type="ChEBI" id="CHEBI:15378"/>
        <dbReference type="ChEBI" id="CHEBI:30616"/>
        <dbReference type="ChEBI" id="CHEBI:43474"/>
        <dbReference type="ChEBI" id="CHEBI:456216"/>
    </reaction>
</comment>
<keyword evidence="5" id="KW-0132">Cell division</keyword>
<evidence type="ECO:0000256" key="8">
    <source>
        <dbReference type="ARBA" id="ARBA00022741"/>
    </source>
</evidence>
<dbReference type="InterPro" id="IPR004589">
    <property type="entry name" value="DNA_helicase_ATP-dep_RecQ"/>
</dbReference>
<evidence type="ECO:0000313" key="26">
    <source>
        <dbReference type="Proteomes" id="UP000034805"/>
    </source>
</evidence>
<dbReference type="FunFam" id="3.40.50.300:FF:000444">
    <property type="entry name" value="ATP-dependent DNA helicase"/>
    <property type="match status" value="1"/>
</dbReference>
<evidence type="ECO:0000256" key="6">
    <source>
        <dbReference type="ARBA" id="ARBA00022705"/>
    </source>
</evidence>
<dbReference type="GO" id="GO:0045934">
    <property type="term" value="P:negative regulation of nucleobase-containing compound metabolic process"/>
    <property type="evidence" value="ECO:0007669"/>
    <property type="project" value="UniProtKB-ARBA"/>
</dbReference>
<evidence type="ECO:0000259" key="23">
    <source>
        <dbReference type="PROSITE" id="PS51192"/>
    </source>
</evidence>
<dbReference type="Pfam" id="PF16124">
    <property type="entry name" value="RecQ_Zn_bind"/>
    <property type="match status" value="1"/>
</dbReference>
<organism evidence="25 26">
    <name type="scientific">Scleropages formosus</name>
    <name type="common">Asian bonytongue</name>
    <name type="synonym">Osteoglossum formosum</name>
    <dbReference type="NCBI Taxonomy" id="113540"/>
    <lineage>
        <taxon>Eukaryota</taxon>
        <taxon>Metazoa</taxon>
        <taxon>Chordata</taxon>
        <taxon>Craniata</taxon>
        <taxon>Vertebrata</taxon>
        <taxon>Euteleostomi</taxon>
        <taxon>Actinopterygii</taxon>
        <taxon>Neopterygii</taxon>
        <taxon>Teleostei</taxon>
        <taxon>Osteoglossocephala</taxon>
        <taxon>Osteoglossomorpha</taxon>
        <taxon>Osteoglossiformes</taxon>
        <taxon>Osteoglossidae</taxon>
        <taxon>Scleropages</taxon>
    </lineage>
</organism>
<dbReference type="EMBL" id="JARO02000541">
    <property type="protein sequence ID" value="KPP78194.1"/>
    <property type="molecule type" value="Genomic_DNA"/>
</dbReference>
<comment type="subcellular location">
    <subcellularLocation>
        <location evidence="2">Nucleus</location>
        <location evidence="2">Nucleoplasm</location>
    </subcellularLocation>
</comment>
<dbReference type="GO" id="GO:0006260">
    <property type="term" value="P:DNA replication"/>
    <property type="evidence" value="ECO:0007669"/>
    <property type="project" value="UniProtKB-KW"/>
</dbReference>
<dbReference type="InterPro" id="IPR032284">
    <property type="entry name" value="RecQ_Zn-bd"/>
</dbReference>
<dbReference type="PROSITE" id="PS51192">
    <property type="entry name" value="HELICASE_ATP_BIND_1"/>
    <property type="match status" value="1"/>
</dbReference>
<evidence type="ECO:0000256" key="18">
    <source>
        <dbReference type="ARBA" id="ARBA00023306"/>
    </source>
</evidence>
<feature type="compositionally biased region" description="Basic residues" evidence="22">
    <location>
        <begin position="754"/>
        <end position="764"/>
    </location>
</feature>
<evidence type="ECO:0000256" key="21">
    <source>
        <dbReference type="RuleBase" id="RU364117"/>
    </source>
</evidence>
<dbReference type="GO" id="GO:0005737">
    <property type="term" value="C:cytoplasm"/>
    <property type="evidence" value="ECO:0007669"/>
    <property type="project" value="TreeGrafter"/>
</dbReference>
<evidence type="ECO:0000256" key="20">
    <source>
        <dbReference type="ARBA" id="ARBA00049360"/>
    </source>
</evidence>
<dbReference type="AlphaFoldDB" id="A0A0P7XS53"/>
<dbReference type="GO" id="GO:0009378">
    <property type="term" value="F:four-way junction helicase activity"/>
    <property type="evidence" value="ECO:0007669"/>
    <property type="project" value="TreeGrafter"/>
</dbReference>
<keyword evidence="10 21" id="KW-0378">Hydrolase</keyword>
<dbReference type="EC" id="5.6.2.4" evidence="21"/>
<gene>
    <name evidence="25" type="ORF">Z043_102310</name>
</gene>
<feature type="region of interest" description="Disordered" evidence="22">
    <location>
        <begin position="596"/>
        <end position="641"/>
    </location>
</feature>
<dbReference type="InterPro" id="IPR001650">
    <property type="entry name" value="Helicase_C-like"/>
</dbReference>
<evidence type="ECO:0000256" key="13">
    <source>
        <dbReference type="ARBA" id="ARBA00022840"/>
    </source>
</evidence>
<evidence type="ECO:0000256" key="17">
    <source>
        <dbReference type="ARBA" id="ARBA00023242"/>
    </source>
</evidence>
<feature type="compositionally biased region" description="Polar residues" evidence="22">
    <location>
        <begin position="614"/>
        <end position="623"/>
    </location>
</feature>
<dbReference type="STRING" id="113540.ENSSFOP00015055591"/>
<evidence type="ECO:0000256" key="3">
    <source>
        <dbReference type="ARBA" id="ARBA00005446"/>
    </source>
</evidence>
<keyword evidence="17 21" id="KW-0539">Nucleus</keyword>
<sequence>MTSIHGALKTHFGFDRFRSQQQEDAVKAIVKGDQDVFVCMPTGAGKSLCYQLPALLASGITLVISPLIALIQDQVEQLRSRNIPACSINSKLPPRERGLILADLQCESPRLKLLYVTPEMLSSASFQPCLSGLSSRGLVSYLAVDEAHCVSQWGHDFRPDYLKLGELRGLLSGVPCLALTATAPARVREDICRALRLRSPLSFSTPVFRSNLHYDIIYRELVPDQYGHLHTFIVKALGGSSAEKGCGIIYCRTRHSCEEVAHQLTLLGVLAKPYHAGLKAADRTDAQNDWMQGKVPVIVATISFGMGVDKANVRFVVHWNLAKSLASYYQESGRAGRDGLPSLCRVYYSVQDQNQIRFLIQKEVARTQEKRGSEKEHDKVAMVDFEAMVAFCEQEGCRHATISKYFGDQKPNCAGACDFCRDPKAVRAQLEAANRLSTTTGPAQSKEPRGPFGFDAELYAGGRKGYGFERYDEEWEGKVEDDSEKRKKEFGELFKKQMNLRKGASAPKEKFVLPDADCPILEARSQRIPKLTVKAREHCFSLLESALKSHQGGAADTASSDVQSLALDIEHEIFRASKSANLYKAAVLKRVSEMKKAEIGDESSPEKVVKGGNLSDSGGEPSQSHASDDTSSVPSSSADEPMGFTLASQLYSMKRKRVGVGLRGSSNPLQVAIKLLGSGQGESAPGRSQRVNEKETKESSQALEMDFSFGSDGSASEGEKQTKLETRQPKTNPVAMSSPTKAGASASLSSPTKKTGKAPSRKQVKLAEAARHSLSISHYFQKKPEGRKENQEIEKAPNRQIATPSPKSVAVGSVSTTEDALGTEGPLSEAEKTTRHLGEDESVGEALDKESVQKPLEDKYCTEGEHPPEAKRCRKQQDRMKRVTFDPGMQESRQSKVSSGVLKAPQNPVSLKEVADIVVRCLDPLYAQGKFANKNGLVRRGMIAVFDQICAPRPDRGFAPLPVSTTAAGNMEALGMEEEEPWYDKQDLEQ</sequence>
<evidence type="ECO:0000256" key="19">
    <source>
        <dbReference type="ARBA" id="ARBA00034617"/>
    </source>
</evidence>
<dbReference type="SUPFAM" id="SSF52540">
    <property type="entry name" value="P-loop containing nucleoside triphosphate hydrolases"/>
    <property type="match status" value="1"/>
</dbReference>
<feature type="compositionally biased region" description="Basic and acidic residues" evidence="22">
    <location>
        <begin position="782"/>
        <end position="797"/>
    </location>
</feature>